<feature type="domain" description="Solute-binding protein family 5" evidence="6">
    <location>
        <begin position="83"/>
        <end position="463"/>
    </location>
</feature>
<evidence type="ECO:0000256" key="1">
    <source>
        <dbReference type="ARBA" id="ARBA00004196"/>
    </source>
</evidence>
<dbReference type="InterPro" id="IPR000914">
    <property type="entry name" value="SBP_5_dom"/>
</dbReference>
<feature type="signal peptide" evidence="5">
    <location>
        <begin position="1"/>
        <end position="21"/>
    </location>
</feature>
<evidence type="ECO:0000313" key="8">
    <source>
        <dbReference type="Proteomes" id="UP001597233"/>
    </source>
</evidence>
<protein>
    <submittedName>
        <fullName evidence="7">Peptide ABC transporter substrate-binding protein</fullName>
    </submittedName>
</protein>
<dbReference type="Gene3D" id="3.90.76.10">
    <property type="entry name" value="Dipeptide-binding Protein, Domain 1"/>
    <property type="match status" value="1"/>
</dbReference>
<accession>A0ABW4RHW7</accession>
<organism evidence="7 8">
    <name type="scientific">Paenibacillus wenxiniae</name>
    <dbReference type="NCBI Taxonomy" id="1636843"/>
    <lineage>
        <taxon>Bacteria</taxon>
        <taxon>Bacillati</taxon>
        <taxon>Bacillota</taxon>
        <taxon>Bacilli</taxon>
        <taxon>Bacillales</taxon>
        <taxon>Paenibacillaceae</taxon>
        <taxon>Paenibacillus</taxon>
    </lineage>
</organism>
<keyword evidence="8" id="KW-1185">Reference proteome</keyword>
<dbReference type="SUPFAM" id="SSF53850">
    <property type="entry name" value="Periplasmic binding protein-like II"/>
    <property type="match status" value="1"/>
</dbReference>
<name>A0ABW4RHW7_9BACL</name>
<dbReference type="InterPro" id="IPR039424">
    <property type="entry name" value="SBP_5"/>
</dbReference>
<evidence type="ECO:0000256" key="2">
    <source>
        <dbReference type="ARBA" id="ARBA00005695"/>
    </source>
</evidence>
<dbReference type="PANTHER" id="PTHR30290:SF10">
    <property type="entry name" value="PERIPLASMIC OLIGOPEPTIDE-BINDING PROTEIN-RELATED"/>
    <property type="match status" value="1"/>
</dbReference>
<evidence type="ECO:0000256" key="3">
    <source>
        <dbReference type="ARBA" id="ARBA00022448"/>
    </source>
</evidence>
<dbReference type="InterPro" id="IPR030678">
    <property type="entry name" value="Peptide/Ni-bd"/>
</dbReference>
<comment type="caution">
    <text evidence="7">The sequence shown here is derived from an EMBL/GenBank/DDBJ whole genome shotgun (WGS) entry which is preliminary data.</text>
</comment>
<evidence type="ECO:0000313" key="7">
    <source>
        <dbReference type="EMBL" id="MFD1885790.1"/>
    </source>
</evidence>
<evidence type="ECO:0000259" key="6">
    <source>
        <dbReference type="Pfam" id="PF00496"/>
    </source>
</evidence>
<dbReference type="EMBL" id="JBHUEH010000014">
    <property type="protein sequence ID" value="MFD1885790.1"/>
    <property type="molecule type" value="Genomic_DNA"/>
</dbReference>
<feature type="chain" id="PRO_5047344612" evidence="5">
    <location>
        <begin position="22"/>
        <end position="544"/>
    </location>
</feature>
<dbReference type="Pfam" id="PF00496">
    <property type="entry name" value="SBP_bac_5"/>
    <property type="match status" value="1"/>
</dbReference>
<dbReference type="PROSITE" id="PS51257">
    <property type="entry name" value="PROKAR_LIPOPROTEIN"/>
    <property type="match status" value="1"/>
</dbReference>
<gene>
    <name evidence="7" type="ORF">ACFSC9_09655</name>
</gene>
<sequence length="544" mass="60245">MSKKTMVVLLTLALVAGVLSACGKGSESSNAASSTGSQDLIVANTADVSTLDSNLATSAEDLNVINKLVEGLYRQSETGVELAAASDVKISDDKKTYTFTIRDEKWSDGTPVTAHDFEYAWKRLANPDTKAEYSYMLLVAGVKNAENVLYNGAALDTLGVKATDDRTLVVQLDRVVPYFDSLIAGTYFAPINEKFATAQGDQYGLSKDHVLANGPFVVSDWTVGGDSVVLSKNTQYWDQSNIKLNTLTYKTVKDSQSGILAYQSQQLDYVEINGEEGAAYKDSKDYHTHLARMLYYFQPNLKVKQLNNVNLRLALALAYDKNSIVDNILKDGSIPANFLIVDTLASGVAGKTFRDAAQTTYLEPDKAKAVEYFNKAKTELKQNKFTFELLYDDDDTTKQIAQFYQSEIQNTLPGITINLKAQPKKNRVALAGKGDFQIIITRWGADYDDPSTYFDLFTKRSGYNFGHWVNPQYDKLVNGASQQWIASPEKRLDAYIKAEKVLLDDAAIFPIYQDGRSYLLNSRVSVKFSPEGSALWRTATISNK</sequence>
<keyword evidence="4 5" id="KW-0732">Signal</keyword>
<dbReference type="Gene3D" id="3.40.190.10">
    <property type="entry name" value="Periplasmic binding protein-like II"/>
    <property type="match status" value="1"/>
</dbReference>
<evidence type="ECO:0000256" key="5">
    <source>
        <dbReference type="SAM" id="SignalP"/>
    </source>
</evidence>
<dbReference type="PANTHER" id="PTHR30290">
    <property type="entry name" value="PERIPLASMIC BINDING COMPONENT OF ABC TRANSPORTER"/>
    <property type="match status" value="1"/>
</dbReference>
<reference evidence="8" key="1">
    <citation type="journal article" date="2019" name="Int. J. Syst. Evol. Microbiol.">
        <title>The Global Catalogue of Microorganisms (GCM) 10K type strain sequencing project: providing services to taxonomists for standard genome sequencing and annotation.</title>
        <authorList>
            <consortium name="The Broad Institute Genomics Platform"/>
            <consortium name="The Broad Institute Genome Sequencing Center for Infectious Disease"/>
            <person name="Wu L."/>
            <person name="Ma J."/>
        </authorList>
    </citation>
    <scope>NUCLEOTIDE SEQUENCE [LARGE SCALE GENOMIC DNA]</scope>
    <source>
        <strain evidence="8">CCUG 54950</strain>
    </source>
</reference>
<dbReference type="Proteomes" id="UP001597233">
    <property type="component" value="Unassembled WGS sequence"/>
</dbReference>
<comment type="subcellular location">
    <subcellularLocation>
        <location evidence="1">Cell envelope</location>
    </subcellularLocation>
</comment>
<dbReference type="CDD" id="cd08504">
    <property type="entry name" value="PBP2_OppA"/>
    <property type="match status" value="1"/>
</dbReference>
<dbReference type="PIRSF" id="PIRSF002741">
    <property type="entry name" value="MppA"/>
    <property type="match status" value="1"/>
</dbReference>
<evidence type="ECO:0000256" key="4">
    <source>
        <dbReference type="ARBA" id="ARBA00022729"/>
    </source>
</evidence>
<dbReference type="RefSeq" id="WP_347324740.1">
    <property type="nucleotide sequence ID" value="NZ_JBCGUH010000004.1"/>
</dbReference>
<proteinExistence type="inferred from homology"/>
<keyword evidence="3" id="KW-0813">Transport</keyword>
<dbReference type="Gene3D" id="3.10.105.10">
    <property type="entry name" value="Dipeptide-binding Protein, Domain 3"/>
    <property type="match status" value="1"/>
</dbReference>
<comment type="similarity">
    <text evidence="2">Belongs to the bacterial solute-binding protein 5 family.</text>
</comment>